<feature type="region of interest" description="Disordered" evidence="1">
    <location>
        <begin position="171"/>
        <end position="229"/>
    </location>
</feature>
<gene>
    <name evidence="3" type="ORF">AAE021_10220</name>
</gene>
<dbReference type="EMBL" id="CP151657">
    <property type="protein sequence ID" value="WZP14577.1"/>
    <property type="molecule type" value="Genomic_DNA"/>
</dbReference>
<dbReference type="PANTHER" id="PTHR43384:SF14">
    <property type="entry name" value="ESX-1 SECRETION-ASSOCIATED PROTEIN ESPI"/>
    <property type="match status" value="1"/>
</dbReference>
<dbReference type="InterPro" id="IPR050625">
    <property type="entry name" value="ParA/MinD_ATPase"/>
</dbReference>
<evidence type="ECO:0000256" key="1">
    <source>
        <dbReference type="SAM" id="MobiDB-lite"/>
    </source>
</evidence>
<feature type="domain" description="CobQ/CobB/MinD/ParA nucleotide binding" evidence="2">
    <location>
        <begin position="81"/>
        <end position="124"/>
    </location>
</feature>
<dbReference type="PANTHER" id="PTHR43384">
    <property type="entry name" value="SEPTUM SITE-DETERMINING PROTEIN MIND HOMOLOG, CHLOROPLASTIC-RELATED"/>
    <property type="match status" value="1"/>
</dbReference>
<protein>
    <recommendedName>
        <fullName evidence="2">CobQ/CobB/MinD/ParA nucleotide binding domain-containing protein</fullName>
    </recommendedName>
</protein>
<dbReference type="InterPro" id="IPR027417">
    <property type="entry name" value="P-loop_NTPase"/>
</dbReference>
<organism evidence="3 4">
    <name type="scientific">Arthrobacter citreus</name>
    <dbReference type="NCBI Taxonomy" id="1670"/>
    <lineage>
        <taxon>Bacteria</taxon>
        <taxon>Bacillati</taxon>
        <taxon>Actinomycetota</taxon>
        <taxon>Actinomycetes</taxon>
        <taxon>Micrococcales</taxon>
        <taxon>Micrococcaceae</taxon>
        <taxon>Arthrobacter</taxon>
    </lineage>
</organism>
<sequence>MHGVFTPLPSESYGAPARASGDGFESDPQRIRRVLRTRPAQSPLHRFLAGSAGLFRGDDYPQRLAGEAAGTQHPVTTGRRIAVVGTRGGAGKTTVAALLARIYAAMRSDTIAVVDLAPGAGTLGLRLGVPHAPPLETAAARLQAGTPESLRGLTALLSVAEPGNLLVAGRRAQKNHGGESTSHPATTVWVPAGPHTPPEWTPDGPPDAGGPGQTRSARNTPPEVPDGASRMSRVISRYCPVTIFDCGSGLTDPATLWAAGHSHVAVFVTPASVAGLDDALEYAHAWRRNPGHSATPLLVLVVQPASDRYFTASREADRLSLAGVPALHLGRDRHLAAGVEVSPPLLSRRTRLEAVTVASRVLTAAVSSPGPQLPVEQITHGNLRL</sequence>
<dbReference type="SUPFAM" id="SSF52540">
    <property type="entry name" value="P-loop containing nucleoside triphosphate hydrolases"/>
    <property type="match status" value="1"/>
</dbReference>
<evidence type="ECO:0000313" key="4">
    <source>
        <dbReference type="Proteomes" id="UP001448858"/>
    </source>
</evidence>
<feature type="region of interest" description="Disordered" evidence="1">
    <location>
        <begin position="1"/>
        <end position="28"/>
    </location>
</feature>
<dbReference type="InterPro" id="IPR002586">
    <property type="entry name" value="CobQ/CobB/MinD/ParA_Nub-bd_dom"/>
</dbReference>
<dbReference type="Gene3D" id="3.40.50.300">
    <property type="entry name" value="P-loop containing nucleotide triphosphate hydrolases"/>
    <property type="match status" value="1"/>
</dbReference>
<dbReference type="RefSeq" id="WP_342022229.1">
    <property type="nucleotide sequence ID" value="NZ_CP151657.1"/>
</dbReference>
<name>A0ABZ2ZRZ1_9MICC</name>
<proteinExistence type="predicted"/>
<dbReference type="CDD" id="cd01983">
    <property type="entry name" value="SIMIBI"/>
    <property type="match status" value="1"/>
</dbReference>
<feature type="compositionally biased region" description="Pro residues" evidence="1">
    <location>
        <begin position="194"/>
        <end position="205"/>
    </location>
</feature>
<dbReference type="Proteomes" id="UP001448858">
    <property type="component" value="Chromosome"/>
</dbReference>
<reference evidence="3 4" key="1">
    <citation type="submission" date="2024-04" db="EMBL/GenBank/DDBJ databases">
        <title>Arthrobacter sp. from Plains bison fecal sample.</title>
        <authorList>
            <person name="Ruzzini A."/>
        </authorList>
    </citation>
    <scope>NUCLEOTIDE SEQUENCE [LARGE SCALE GENOMIC DNA]</scope>
    <source>
        <strain evidence="3 4">EINP1</strain>
    </source>
</reference>
<evidence type="ECO:0000313" key="3">
    <source>
        <dbReference type="EMBL" id="WZP14577.1"/>
    </source>
</evidence>
<accession>A0ABZ2ZRZ1</accession>
<evidence type="ECO:0000259" key="2">
    <source>
        <dbReference type="Pfam" id="PF01656"/>
    </source>
</evidence>
<dbReference type="Pfam" id="PF01656">
    <property type="entry name" value="CbiA"/>
    <property type="match status" value="1"/>
</dbReference>
<keyword evidence="4" id="KW-1185">Reference proteome</keyword>